<keyword evidence="7" id="KW-1185">Reference proteome</keyword>
<evidence type="ECO:0000256" key="2">
    <source>
        <dbReference type="ARBA" id="ARBA00023110"/>
    </source>
</evidence>
<name>A0ABW5XNU8_9SPHI</name>
<dbReference type="Pfam" id="PF00254">
    <property type="entry name" value="FKBP_C"/>
    <property type="match status" value="1"/>
</dbReference>
<evidence type="ECO:0000313" key="7">
    <source>
        <dbReference type="Proteomes" id="UP001597601"/>
    </source>
</evidence>
<keyword evidence="3 4" id="KW-0413">Isomerase</keyword>
<dbReference type="InterPro" id="IPR046357">
    <property type="entry name" value="PPIase_dom_sf"/>
</dbReference>
<evidence type="ECO:0000256" key="3">
    <source>
        <dbReference type="PROSITE-ProRule" id="PRU00277"/>
    </source>
</evidence>
<dbReference type="SUPFAM" id="SSF54534">
    <property type="entry name" value="FKBP-like"/>
    <property type="match status" value="2"/>
</dbReference>
<evidence type="ECO:0000256" key="1">
    <source>
        <dbReference type="ARBA" id="ARBA00000971"/>
    </source>
</evidence>
<accession>A0ABW5XNU8</accession>
<dbReference type="Proteomes" id="UP001597601">
    <property type="component" value="Unassembled WGS sequence"/>
</dbReference>
<dbReference type="EC" id="5.2.1.8" evidence="4"/>
<evidence type="ECO:0000313" key="6">
    <source>
        <dbReference type="EMBL" id="MFD2864709.1"/>
    </source>
</evidence>
<dbReference type="PROSITE" id="PS51257">
    <property type="entry name" value="PROKAR_LIPOPROTEIN"/>
    <property type="match status" value="1"/>
</dbReference>
<protein>
    <recommendedName>
        <fullName evidence="4">Peptidyl-prolyl cis-trans isomerase</fullName>
        <ecNumber evidence="4">5.2.1.8</ecNumber>
    </recommendedName>
</protein>
<feature type="domain" description="PPIase FKBP-type" evidence="5">
    <location>
        <begin position="221"/>
        <end position="306"/>
    </location>
</feature>
<dbReference type="RefSeq" id="WP_377125676.1">
    <property type="nucleotide sequence ID" value="NZ_JBHUON010000008.1"/>
</dbReference>
<dbReference type="EMBL" id="JBHUON010000008">
    <property type="protein sequence ID" value="MFD2864709.1"/>
    <property type="molecule type" value="Genomic_DNA"/>
</dbReference>
<dbReference type="GO" id="GO:0003755">
    <property type="term" value="F:peptidyl-prolyl cis-trans isomerase activity"/>
    <property type="evidence" value="ECO:0007669"/>
    <property type="project" value="UniProtKB-EC"/>
</dbReference>
<gene>
    <name evidence="6" type="ORF">ACFSYC_08430</name>
</gene>
<comment type="caution">
    <text evidence="6">The sequence shown here is derived from an EMBL/GenBank/DDBJ whole genome shotgun (WGS) entry which is preliminary data.</text>
</comment>
<keyword evidence="2 3" id="KW-0697">Rotamase</keyword>
<comment type="catalytic activity">
    <reaction evidence="1 3 4">
        <text>[protein]-peptidylproline (omega=180) = [protein]-peptidylproline (omega=0)</text>
        <dbReference type="Rhea" id="RHEA:16237"/>
        <dbReference type="Rhea" id="RHEA-COMP:10747"/>
        <dbReference type="Rhea" id="RHEA-COMP:10748"/>
        <dbReference type="ChEBI" id="CHEBI:83833"/>
        <dbReference type="ChEBI" id="CHEBI:83834"/>
        <dbReference type="EC" id="5.2.1.8"/>
    </reaction>
</comment>
<evidence type="ECO:0000259" key="5">
    <source>
        <dbReference type="PROSITE" id="PS50059"/>
    </source>
</evidence>
<sequence>MKQTTFTFLFFTVIALASCRKDKNELTLNEYDDEQIQTYMTVNGVSGLTRDTSGMFYKTISPGIGAPIEYSDNVAIVYTVQSIDGKYASTDTVANHYQGFAGQIANTGFPLGFGVIGVQRAVHDLLKRKGGSIRVIIPSRLDYGVAGAGSGSSSVSAGRIAGNQSLDLYIHVVDNQAQHDKIAIQKFIANSNLGSSVFEDPDGYFYNIRTPGTGTVPITENSTISVTYTARLLNGTIVDQYNNAGGTVLEIPSLIAGVRAGLKKHATAGSLITFIIPSAKAYGKVANGAIPANSIIRFEVQVIAVN</sequence>
<comment type="similarity">
    <text evidence="4">Belongs to the FKBP-type PPIase family.</text>
</comment>
<dbReference type="Gene3D" id="3.10.50.40">
    <property type="match status" value="2"/>
</dbReference>
<reference evidence="7" key="1">
    <citation type="journal article" date="2019" name="Int. J. Syst. Evol. Microbiol.">
        <title>The Global Catalogue of Microorganisms (GCM) 10K type strain sequencing project: providing services to taxonomists for standard genome sequencing and annotation.</title>
        <authorList>
            <consortium name="The Broad Institute Genomics Platform"/>
            <consortium name="The Broad Institute Genome Sequencing Center for Infectious Disease"/>
            <person name="Wu L."/>
            <person name="Ma J."/>
        </authorList>
    </citation>
    <scope>NUCLEOTIDE SEQUENCE [LARGE SCALE GENOMIC DNA]</scope>
    <source>
        <strain evidence="7">KCTC 52232</strain>
    </source>
</reference>
<evidence type="ECO:0000256" key="4">
    <source>
        <dbReference type="RuleBase" id="RU003915"/>
    </source>
</evidence>
<proteinExistence type="inferred from homology"/>
<dbReference type="PROSITE" id="PS50059">
    <property type="entry name" value="FKBP_PPIASE"/>
    <property type="match status" value="1"/>
</dbReference>
<organism evidence="6 7">
    <name type="scientific">Mucilaginibacter antarcticus</name>
    <dbReference type="NCBI Taxonomy" id="1855725"/>
    <lineage>
        <taxon>Bacteria</taxon>
        <taxon>Pseudomonadati</taxon>
        <taxon>Bacteroidota</taxon>
        <taxon>Sphingobacteriia</taxon>
        <taxon>Sphingobacteriales</taxon>
        <taxon>Sphingobacteriaceae</taxon>
        <taxon>Mucilaginibacter</taxon>
    </lineage>
</organism>
<dbReference type="InterPro" id="IPR001179">
    <property type="entry name" value="PPIase_FKBP_dom"/>
</dbReference>